<organism evidence="1 4">
    <name type="scientific">Lactiplantibacillus paraplantarum</name>
    <dbReference type="NCBI Taxonomy" id="60520"/>
    <lineage>
        <taxon>Bacteria</taxon>
        <taxon>Bacillati</taxon>
        <taxon>Bacillota</taxon>
        <taxon>Bacilli</taxon>
        <taxon>Lactobacillales</taxon>
        <taxon>Lactobacillaceae</taxon>
        <taxon>Lactiplantibacillus</taxon>
    </lineage>
</organism>
<name>A0AAD0TQ73_9LACO</name>
<dbReference type="PROSITE" id="PS51257">
    <property type="entry name" value="PROKAR_LIPOPROTEIN"/>
    <property type="match status" value="1"/>
</dbReference>
<dbReference type="RefSeq" id="WP_021730869.1">
    <property type="nucleotide sequence ID" value="NZ_AVAI01000065.1"/>
</dbReference>
<sequence length="281" mass="31240">MKKLWLWGSLVGLLVMLSGCGRSLTTPGAPQIANGQKYVPTLFFHGWGSSYHAEEHMANAAVKAGVTRTIIRAMVASNGTVKLQGTFKRGDYRPIVEVNFAANRSSNYQKVGQWAKNVVVALQRTYSIKSFNMVGHSMGNMAIGFYLLANGQNKHLPQLRKQVDIAGHFNGILGMDDEPNQMKLTAQGRPTKIQPAYRQLMKLRQVYPRQQVAVLNIYGDKGDGTHSDGSVSNASSQSLRYLIADRALSYREVKISGQHAQHSQLHENAQVDRLLIRFLWS</sequence>
<gene>
    <name evidence="1" type="ORF">LP667_08025</name>
    <name evidence="2" type="ORF">LPPLD21_00426</name>
</gene>
<evidence type="ECO:0000313" key="1">
    <source>
        <dbReference type="EMBL" id="AYJ38762.1"/>
    </source>
</evidence>
<reference evidence="1 4" key="2">
    <citation type="submission" date="2018-10" db="EMBL/GenBank/DDBJ databases">
        <title>Genome seuquencing of Lactobacillus species.</title>
        <authorList>
            <person name="Baek C."/>
            <person name="Yi H."/>
        </authorList>
    </citation>
    <scope>NUCLEOTIDE SEQUENCE [LARGE SCALE GENOMIC DNA]</scope>
    <source>
        <strain evidence="1 4">DSM 10667</strain>
    </source>
</reference>
<dbReference type="Pfam" id="PF06028">
    <property type="entry name" value="DUF915"/>
    <property type="match status" value="1"/>
</dbReference>
<proteinExistence type="predicted"/>
<accession>A0AAD0TQ73</accession>
<evidence type="ECO:0000313" key="2">
    <source>
        <dbReference type="EMBL" id="GBF00924.1"/>
    </source>
</evidence>
<dbReference type="SUPFAM" id="SSF53474">
    <property type="entry name" value="alpha/beta-Hydrolases"/>
    <property type="match status" value="1"/>
</dbReference>
<reference evidence="2 3" key="1">
    <citation type="submission" date="2017-04" db="EMBL/GenBank/DDBJ databases">
        <title>In vitro and in silico characterization of Lactobacillus paraplantarum D2-1, a starter culture for soymilk fermentation.</title>
        <authorList>
            <person name="Endo A."/>
            <person name="Sasaki F."/>
            <person name="Maeno S."/>
            <person name="Kanesaki Y."/>
            <person name="Kubota E."/>
            <person name="Torres G.A."/>
            <person name="Tomita S."/>
            <person name="Nakagawa J."/>
        </authorList>
    </citation>
    <scope>NUCLEOTIDE SEQUENCE [LARGE SCALE GENOMIC DNA]</scope>
    <source>
        <strain evidence="2 3">D2-1</strain>
    </source>
</reference>
<dbReference type="Gene3D" id="3.40.50.1820">
    <property type="entry name" value="alpha/beta hydrolase"/>
    <property type="match status" value="1"/>
</dbReference>
<keyword evidence="3" id="KW-1185">Reference proteome</keyword>
<dbReference type="AlphaFoldDB" id="A0AAD0TQ73"/>
<dbReference type="Proteomes" id="UP000277896">
    <property type="component" value="Chromosome"/>
</dbReference>
<protein>
    <submittedName>
        <fullName evidence="1">Alpha/beta hydrolase</fullName>
    </submittedName>
</protein>
<dbReference type="EMBL" id="CP032744">
    <property type="protein sequence ID" value="AYJ38762.1"/>
    <property type="molecule type" value="Genomic_DNA"/>
</dbReference>
<dbReference type="EMBL" id="BDOR01000001">
    <property type="protein sequence ID" value="GBF00924.1"/>
    <property type="molecule type" value="Genomic_DNA"/>
</dbReference>
<dbReference type="InterPro" id="IPR010315">
    <property type="entry name" value="DUF915_hydro-like"/>
</dbReference>
<dbReference type="InterPro" id="IPR029058">
    <property type="entry name" value="AB_hydrolase_fold"/>
</dbReference>
<evidence type="ECO:0000313" key="3">
    <source>
        <dbReference type="Proteomes" id="UP000236162"/>
    </source>
</evidence>
<dbReference type="Proteomes" id="UP000236162">
    <property type="component" value="Unassembled WGS sequence"/>
</dbReference>
<dbReference type="GO" id="GO:0016787">
    <property type="term" value="F:hydrolase activity"/>
    <property type="evidence" value="ECO:0007669"/>
    <property type="project" value="UniProtKB-KW"/>
</dbReference>
<keyword evidence="1" id="KW-0378">Hydrolase</keyword>
<evidence type="ECO:0000313" key="4">
    <source>
        <dbReference type="Proteomes" id="UP000277896"/>
    </source>
</evidence>